<comment type="caution">
    <text evidence="1">The sequence shown here is derived from an EMBL/GenBank/DDBJ whole genome shotgun (WGS) entry which is preliminary data.</text>
</comment>
<sequence>MFSLNVDVTALTYQTLPSPQNCKYFQAMALQRSSSPTPTVETFPQEELESTSREYRNFVKNFEKPEDLMKIMTVRGVGRTRLPGIISGNLRLRQTLMGRNRPQLIFPTSPSSIRCSEIGTRTESRVLIRDRRADVAEVEDSYLKPGRAMVVVPQVREEPIPKGVAVEEGMTVPDVFANIPDTFITTKLFFQDMALQRSSSPTRNVETFSKEELESTSREYRNFVKNFEKPEDLTKIMTVRGVGRMHLPGIISGNLRLRRTLMGRHRPQE</sequence>
<gene>
    <name evidence="1" type="ORF">Zmor_018458</name>
</gene>
<evidence type="ECO:0000313" key="2">
    <source>
        <dbReference type="Proteomes" id="UP001168821"/>
    </source>
</evidence>
<reference evidence="1" key="1">
    <citation type="journal article" date="2023" name="G3 (Bethesda)">
        <title>Whole genome assemblies of Zophobas morio and Tenebrio molitor.</title>
        <authorList>
            <person name="Kaur S."/>
            <person name="Stinson S.A."/>
            <person name="diCenzo G.C."/>
        </authorList>
    </citation>
    <scope>NUCLEOTIDE SEQUENCE</scope>
    <source>
        <strain evidence="1">QUZm001</strain>
    </source>
</reference>
<evidence type="ECO:0000313" key="1">
    <source>
        <dbReference type="EMBL" id="KAJ3652500.1"/>
    </source>
</evidence>
<dbReference type="AlphaFoldDB" id="A0AA38IA82"/>
<dbReference type="EMBL" id="JALNTZ010000005">
    <property type="protein sequence ID" value="KAJ3652500.1"/>
    <property type="molecule type" value="Genomic_DNA"/>
</dbReference>
<accession>A0AA38IA82</accession>
<organism evidence="1 2">
    <name type="scientific">Zophobas morio</name>
    <dbReference type="NCBI Taxonomy" id="2755281"/>
    <lineage>
        <taxon>Eukaryota</taxon>
        <taxon>Metazoa</taxon>
        <taxon>Ecdysozoa</taxon>
        <taxon>Arthropoda</taxon>
        <taxon>Hexapoda</taxon>
        <taxon>Insecta</taxon>
        <taxon>Pterygota</taxon>
        <taxon>Neoptera</taxon>
        <taxon>Endopterygota</taxon>
        <taxon>Coleoptera</taxon>
        <taxon>Polyphaga</taxon>
        <taxon>Cucujiformia</taxon>
        <taxon>Tenebrionidae</taxon>
        <taxon>Zophobas</taxon>
    </lineage>
</organism>
<dbReference type="Proteomes" id="UP001168821">
    <property type="component" value="Unassembled WGS sequence"/>
</dbReference>
<name>A0AA38IA82_9CUCU</name>
<protein>
    <submittedName>
        <fullName evidence="1">Uncharacterized protein</fullName>
    </submittedName>
</protein>
<proteinExistence type="predicted"/>
<keyword evidence="2" id="KW-1185">Reference proteome</keyword>